<gene>
    <name evidence="2" type="ORF">GUITHDRAFT_71667</name>
</gene>
<comment type="similarity">
    <text evidence="1">Belongs to the MEMO1 family.</text>
</comment>
<reference evidence="3" key="3">
    <citation type="submission" date="2016-03" db="UniProtKB">
        <authorList>
            <consortium name="EnsemblProtists"/>
        </authorList>
    </citation>
    <scope>IDENTIFICATION</scope>
</reference>
<dbReference type="RefSeq" id="XP_005832047.1">
    <property type="nucleotide sequence ID" value="XM_005831990.1"/>
</dbReference>
<dbReference type="InterPro" id="IPR002737">
    <property type="entry name" value="MEMO1_fam"/>
</dbReference>
<dbReference type="Proteomes" id="UP000011087">
    <property type="component" value="Unassembled WGS sequence"/>
</dbReference>
<reference evidence="2 4" key="1">
    <citation type="journal article" date="2012" name="Nature">
        <title>Algal genomes reveal evolutionary mosaicism and the fate of nucleomorphs.</title>
        <authorList>
            <consortium name="DOE Joint Genome Institute"/>
            <person name="Curtis B.A."/>
            <person name="Tanifuji G."/>
            <person name="Burki F."/>
            <person name="Gruber A."/>
            <person name="Irimia M."/>
            <person name="Maruyama S."/>
            <person name="Arias M.C."/>
            <person name="Ball S.G."/>
            <person name="Gile G.H."/>
            <person name="Hirakawa Y."/>
            <person name="Hopkins J.F."/>
            <person name="Kuo A."/>
            <person name="Rensing S.A."/>
            <person name="Schmutz J."/>
            <person name="Symeonidi A."/>
            <person name="Elias M."/>
            <person name="Eveleigh R.J."/>
            <person name="Herman E.K."/>
            <person name="Klute M.J."/>
            <person name="Nakayama T."/>
            <person name="Obornik M."/>
            <person name="Reyes-Prieto A."/>
            <person name="Armbrust E.V."/>
            <person name="Aves S.J."/>
            <person name="Beiko R.G."/>
            <person name="Coutinho P."/>
            <person name="Dacks J.B."/>
            <person name="Durnford D.G."/>
            <person name="Fast N.M."/>
            <person name="Green B.R."/>
            <person name="Grisdale C.J."/>
            <person name="Hempel F."/>
            <person name="Henrissat B."/>
            <person name="Hoppner M.P."/>
            <person name="Ishida K."/>
            <person name="Kim E."/>
            <person name="Koreny L."/>
            <person name="Kroth P.G."/>
            <person name="Liu Y."/>
            <person name="Malik S.B."/>
            <person name="Maier U.G."/>
            <person name="McRose D."/>
            <person name="Mock T."/>
            <person name="Neilson J.A."/>
            <person name="Onodera N.T."/>
            <person name="Poole A.M."/>
            <person name="Pritham E.J."/>
            <person name="Richards T.A."/>
            <person name="Rocap G."/>
            <person name="Roy S.W."/>
            <person name="Sarai C."/>
            <person name="Schaack S."/>
            <person name="Shirato S."/>
            <person name="Slamovits C.H."/>
            <person name="Spencer D.F."/>
            <person name="Suzuki S."/>
            <person name="Worden A.Z."/>
            <person name="Zauner S."/>
            <person name="Barry K."/>
            <person name="Bell C."/>
            <person name="Bharti A.K."/>
            <person name="Crow J.A."/>
            <person name="Grimwood J."/>
            <person name="Kramer R."/>
            <person name="Lindquist E."/>
            <person name="Lucas S."/>
            <person name="Salamov A."/>
            <person name="McFadden G.I."/>
            <person name="Lane C.E."/>
            <person name="Keeling P.J."/>
            <person name="Gray M.W."/>
            <person name="Grigoriev I.V."/>
            <person name="Archibald J.M."/>
        </authorList>
    </citation>
    <scope>NUCLEOTIDE SEQUENCE</scope>
    <source>
        <strain evidence="2 4">CCMP2712</strain>
    </source>
</reference>
<dbReference type="PANTHER" id="PTHR11060:SF0">
    <property type="entry name" value="PROTEIN MEMO1"/>
    <property type="match status" value="1"/>
</dbReference>
<dbReference type="eggNOG" id="KOG3086">
    <property type="taxonomic scope" value="Eukaryota"/>
</dbReference>
<evidence type="ECO:0000313" key="3">
    <source>
        <dbReference type="EnsemblProtists" id="EKX45067"/>
    </source>
</evidence>
<protein>
    <recommendedName>
        <fullName evidence="5">Protein MEMO1</fullName>
    </recommendedName>
</protein>
<dbReference type="Pfam" id="PF01875">
    <property type="entry name" value="Memo"/>
    <property type="match status" value="1"/>
</dbReference>
<name>L1J9Q3_GUITC</name>
<dbReference type="CDD" id="cd07361">
    <property type="entry name" value="MEMO_like"/>
    <property type="match status" value="1"/>
</dbReference>
<reference evidence="4" key="2">
    <citation type="submission" date="2012-11" db="EMBL/GenBank/DDBJ databases">
        <authorList>
            <person name="Kuo A."/>
            <person name="Curtis B.A."/>
            <person name="Tanifuji G."/>
            <person name="Burki F."/>
            <person name="Gruber A."/>
            <person name="Irimia M."/>
            <person name="Maruyama S."/>
            <person name="Arias M.C."/>
            <person name="Ball S.G."/>
            <person name="Gile G.H."/>
            <person name="Hirakawa Y."/>
            <person name="Hopkins J.F."/>
            <person name="Rensing S.A."/>
            <person name="Schmutz J."/>
            <person name="Symeonidi A."/>
            <person name="Elias M."/>
            <person name="Eveleigh R.J."/>
            <person name="Herman E.K."/>
            <person name="Klute M.J."/>
            <person name="Nakayama T."/>
            <person name="Obornik M."/>
            <person name="Reyes-Prieto A."/>
            <person name="Armbrust E.V."/>
            <person name="Aves S.J."/>
            <person name="Beiko R.G."/>
            <person name="Coutinho P."/>
            <person name="Dacks J.B."/>
            <person name="Durnford D.G."/>
            <person name="Fast N.M."/>
            <person name="Green B.R."/>
            <person name="Grisdale C."/>
            <person name="Hempe F."/>
            <person name="Henrissat B."/>
            <person name="Hoppner M.P."/>
            <person name="Ishida K.-I."/>
            <person name="Kim E."/>
            <person name="Koreny L."/>
            <person name="Kroth P.G."/>
            <person name="Liu Y."/>
            <person name="Malik S.-B."/>
            <person name="Maier U.G."/>
            <person name="McRose D."/>
            <person name="Mock T."/>
            <person name="Neilson J.A."/>
            <person name="Onodera N.T."/>
            <person name="Poole A.M."/>
            <person name="Pritham E.J."/>
            <person name="Richards T.A."/>
            <person name="Rocap G."/>
            <person name="Roy S.W."/>
            <person name="Sarai C."/>
            <person name="Schaack S."/>
            <person name="Shirato S."/>
            <person name="Slamovits C.H."/>
            <person name="Spencer D.F."/>
            <person name="Suzuki S."/>
            <person name="Worden A.Z."/>
            <person name="Zauner S."/>
            <person name="Barry K."/>
            <person name="Bell C."/>
            <person name="Bharti A.K."/>
            <person name="Crow J.A."/>
            <person name="Grimwood J."/>
            <person name="Kramer R."/>
            <person name="Lindquist E."/>
            <person name="Lucas S."/>
            <person name="Salamov A."/>
            <person name="McFadden G.I."/>
            <person name="Lane C.E."/>
            <person name="Keeling P.J."/>
            <person name="Gray M.W."/>
            <person name="Grigoriev I.V."/>
            <person name="Archibald J.M."/>
        </authorList>
    </citation>
    <scope>NUCLEOTIDE SEQUENCE</scope>
    <source>
        <strain evidence="4">CCMP2712</strain>
    </source>
</reference>
<accession>L1J9Q3</accession>
<dbReference type="NCBIfam" id="TIGR04336">
    <property type="entry name" value="AmmeMemoSam_B"/>
    <property type="match status" value="1"/>
</dbReference>
<evidence type="ECO:0008006" key="5">
    <source>
        <dbReference type="Google" id="ProtNLM"/>
    </source>
</evidence>
<sequence>MSVRVASHAGSWYAGRGDELKKQLDRWLQDVKKSDELQPSCGLIAPHAGYSYSGPTAAYAYRYMDPSRIKRIFVLGPSHHYYLTGCALSKHSAYATPLGNLEIDTDVVKELHSSGLFEYMSEEVDEDEHSLEMQMPYIYKVMEQASKSYKIVPVLVGNLSPKKEDVYGSLFSRYLNDPSTFFVISSDFCHWGSRFRYTYYDPSFGEIYQSIEALDRQGMQEIESLSPENFQNYQAKFNNTICGRHPIAVLLNALKASSAASQASIQFVRYAQSSPCRCQADSSVSYASAVVKTAG</sequence>
<evidence type="ECO:0000256" key="1">
    <source>
        <dbReference type="ARBA" id="ARBA00006315"/>
    </source>
</evidence>
<dbReference type="HAMAP" id="MF_00055">
    <property type="entry name" value="MEMO1"/>
    <property type="match status" value="1"/>
</dbReference>
<dbReference type="OMA" id="EQEAQYG"/>
<keyword evidence="4" id="KW-1185">Reference proteome</keyword>
<dbReference type="OrthoDB" id="417112at2759"/>
<proteinExistence type="inferred from homology"/>
<organism evidence="2">
    <name type="scientific">Guillardia theta (strain CCMP2712)</name>
    <name type="common">Cryptophyte</name>
    <dbReference type="NCBI Taxonomy" id="905079"/>
    <lineage>
        <taxon>Eukaryota</taxon>
        <taxon>Cryptophyceae</taxon>
        <taxon>Pyrenomonadales</taxon>
        <taxon>Geminigeraceae</taxon>
        <taxon>Guillardia</taxon>
    </lineage>
</organism>
<dbReference type="HOGENOM" id="CLU_038085_0_1_1"/>
<dbReference type="EnsemblProtists" id="EKX45067">
    <property type="protein sequence ID" value="EKX45067"/>
    <property type="gene ID" value="GUITHDRAFT_71667"/>
</dbReference>
<dbReference type="PaxDb" id="55529-EKX45067"/>
<evidence type="ECO:0000313" key="2">
    <source>
        <dbReference type="EMBL" id="EKX45067.1"/>
    </source>
</evidence>
<dbReference type="AlphaFoldDB" id="L1J9Q3"/>
<dbReference type="KEGG" id="gtt:GUITHDRAFT_71667"/>
<dbReference type="EMBL" id="JH993001">
    <property type="protein sequence ID" value="EKX45067.1"/>
    <property type="molecule type" value="Genomic_DNA"/>
</dbReference>
<evidence type="ECO:0000313" key="4">
    <source>
        <dbReference type="Proteomes" id="UP000011087"/>
    </source>
</evidence>
<dbReference type="STRING" id="905079.L1J9Q3"/>
<dbReference type="Gene3D" id="3.40.830.10">
    <property type="entry name" value="LigB-like"/>
    <property type="match status" value="1"/>
</dbReference>
<dbReference type="PANTHER" id="PTHR11060">
    <property type="entry name" value="PROTEIN MEMO1"/>
    <property type="match status" value="1"/>
</dbReference>
<dbReference type="GeneID" id="17301775"/>